<keyword evidence="1" id="KW-0812">Transmembrane</keyword>
<feature type="transmembrane region" description="Helical" evidence="1">
    <location>
        <begin position="105"/>
        <end position="128"/>
    </location>
</feature>
<dbReference type="EMBL" id="JAGQDE010000013">
    <property type="protein sequence ID" value="MBQ0960268.1"/>
    <property type="molecule type" value="Genomic_DNA"/>
</dbReference>
<evidence type="ECO:0000259" key="2">
    <source>
        <dbReference type="Pfam" id="PF05232"/>
    </source>
</evidence>
<keyword evidence="1" id="KW-0472">Membrane</keyword>
<keyword evidence="4" id="KW-1185">Reference proteome</keyword>
<evidence type="ECO:0000313" key="4">
    <source>
        <dbReference type="Proteomes" id="UP000678374"/>
    </source>
</evidence>
<feature type="domain" description="Chlorhexidine efflux transporter" evidence="2">
    <location>
        <begin position="71"/>
        <end position="133"/>
    </location>
</feature>
<dbReference type="NCBIfam" id="NF033664">
    <property type="entry name" value="PACE_transport"/>
    <property type="match status" value="1"/>
</dbReference>
<evidence type="ECO:0000313" key="3">
    <source>
        <dbReference type="EMBL" id="MBQ0960268.1"/>
    </source>
</evidence>
<accession>A0A941BKU3</accession>
<dbReference type="AlphaFoldDB" id="A0A941BKU3"/>
<dbReference type="InterPro" id="IPR058208">
    <property type="entry name" value="PACE"/>
</dbReference>
<feature type="transmembrane region" description="Helical" evidence="1">
    <location>
        <begin position="12"/>
        <end position="30"/>
    </location>
</feature>
<dbReference type="Pfam" id="PF05232">
    <property type="entry name" value="BTP"/>
    <property type="match status" value="2"/>
</dbReference>
<organism evidence="3 4">
    <name type="scientific">Ideonella aquatica</name>
    <dbReference type="NCBI Taxonomy" id="2824119"/>
    <lineage>
        <taxon>Bacteria</taxon>
        <taxon>Pseudomonadati</taxon>
        <taxon>Pseudomonadota</taxon>
        <taxon>Betaproteobacteria</taxon>
        <taxon>Burkholderiales</taxon>
        <taxon>Sphaerotilaceae</taxon>
        <taxon>Ideonella</taxon>
    </lineage>
</organism>
<comment type="caution">
    <text evidence="3">The sequence shown here is derived from an EMBL/GenBank/DDBJ whole genome shotgun (WGS) entry which is preliminary data.</text>
</comment>
<feature type="transmembrane region" description="Helical" evidence="1">
    <location>
        <begin position="36"/>
        <end position="59"/>
    </location>
</feature>
<keyword evidence="1" id="KW-1133">Transmembrane helix</keyword>
<gene>
    <name evidence="3" type="ORF">KAK06_15040</name>
</gene>
<name>A0A941BKU3_9BURK</name>
<sequence length="150" mass="16511">MTPIARRVVQAVLYEAIAITAVGPAMAWLFDAPMASSLALALLLSSVALVWNGVFNSLFERWEARQAVKGRSWRRRLAHGIGFEGGLVVMLVPLMAWWLNTTLWAALLADLGIVAFFFIYAVAFTWAFDRVFGLPESARANPGNPHAEHA</sequence>
<protein>
    <submittedName>
        <fullName evidence="3">PACE efflux transporter</fullName>
    </submittedName>
</protein>
<proteinExistence type="predicted"/>
<evidence type="ECO:0000256" key="1">
    <source>
        <dbReference type="SAM" id="Phobius"/>
    </source>
</evidence>
<feature type="transmembrane region" description="Helical" evidence="1">
    <location>
        <begin position="80"/>
        <end position="99"/>
    </location>
</feature>
<dbReference type="InterPro" id="IPR007896">
    <property type="entry name" value="BTP_bacteria"/>
</dbReference>
<dbReference type="Proteomes" id="UP000678374">
    <property type="component" value="Unassembled WGS sequence"/>
</dbReference>
<feature type="domain" description="Chlorhexidine efflux transporter" evidence="2">
    <location>
        <begin position="4"/>
        <end position="65"/>
    </location>
</feature>
<reference evidence="3" key="1">
    <citation type="submission" date="2021-04" db="EMBL/GenBank/DDBJ databases">
        <title>The genome sequence of Ideonella sp. 4Y11.</title>
        <authorList>
            <person name="Liu Y."/>
        </authorList>
    </citation>
    <scope>NUCLEOTIDE SEQUENCE</scope>
    <source>
        <strain evidence="3">4Y11</strain>
    </source>
</reference>